<keyword evidence="5" id="KW-0677">Repeat</keyword>
<evidence type="ECO:0000256" key="9">
    <source>
        <dbReference type="SAM" id="MobiDB-lite"/>
    </source>
</evidence>
<feature type="compositionally biased region" description="Polar residues" evidence="9">
    <location>
        <begin position="7"/>
        <end position="25"/>
    </location>
</feature>
<name>A0A0D1DSC1_MYCMD</name>
<accession>A0A0D1DSC1</accession>
<feature type="repeat" description="Solcar" evidence="8">
    <location>
        <begin position="966"/>
        <end position="1051"/>
    </location>
</feature>
<evidence type="ECO:0000256" key="4">
    <source>
        <dbReference type="ARBA" id="ARBA00022692"/>
    </source>
</evidence>
<dbReference type="STRING" id="237631.A0A0D1DSC1"/>
<evidence type="ECO:0000313" key="10">
    <source>
        <dbReference type="EMBL" id="KIS67204.1"/>
    </source>
</evidence>
<feature type="repeat" description="Solcar" evidence="8">
    <location>
        <begin position="1081"/>
        <end position="1192"/>
    </location>
</feature>
<dbReference type="PANTHER" id="PTHR45667">
    <property type="entry name" value="S-ADENOSYLMETHIONINE MITOCHONDRIAL CARRIER PROTEIN"/>
    <property type="match status" value="1"/>
</dbReference>
<dbReference type="eggNOG" id="KOG0768">
    <property type="taxonomic scope" value="Eukaryota"/>
</dbReference>
<feature type="compositionally biased region" description="Polar residues" evidence="9">
    <location>
        <begin position="693"/>
        <end position="716"/>
    </location>
</feature>
<reference evidence="10 11" key="1">
    <citation type="journal article" date="2006" name="Nature">
        <title>Insights from the genome of the biotrophic fungal plant pathogen Ustilago maydis.</title>
        <authorList>
            <person name="Kamper J."/>
            <person name="Kahmann R."/>
            <person name="Bolker M."/>
            <person name="Ma L.J."/>
            <person name="Brefort T."/>
            <person name="Saville B.J."/>
            <person name="Banuett F."/>
            <person name="Kronstad J.W."/>
            <person name="Gold S.E."/>
            <person name="Muller O."/>
            <person name="Perlin M.H."/>
            <person name="Wosten H.A."/>
            <person name="de Vries R."/>
            <person name="Ruiz-Herrera J."/>
            <person name="Reynaga-Pena C.G."/>
            <person name="Snetselaar K."/>
            <person name="McCann M."/>
            <person name="Perez-Martin J."/>
            <person name="Feldbrugge M."/>
            <person name="Basse C.W."/>
            <person name="Steinberg G."/>
            <person name="Ibeas J.I."/>
            <person name="Holloman W."/>
            <person name="Guzman P."/>
            <person name="Farman M."/>
            <person name="Stajich J.E."/>
            <person name="Sentandreu R."/>
            <person name="Gonzalez-Prieto J.M."/>
            <person name="Kennell J.C."/>
            <person name="Molina L."/>
            <person name="Schirawski J."/>
            <person name="Mendoza-Mendoza A."/>
            <person name="Greilinger D."/>
            <person name="Munch K."/>
            <person name="Rossel N."/>
            <person name="Scherer M."/>
            <person name="Vranes M."/>
            <person name="Ladendorf O."/>
            <person name="Vincon V."/>
            <person name="Fuchs U."/>
            <person name="Sandrock B."/>
            <person name="Meng S."/>
            <person name="Ho E.C."/>
            <person name="Cahill M.J."/>
            <person name="Boyce K.J."/>
            <person name="Klose J."/>
            <person name="Klosterman S.J."/>
            <person name="Deelstra H.J."/>
            <person name="Ortiz-Castellanos L."/>
            <person name="Li W."/>
            <person name="Sanchez-Alonso P."/>
            <person name="Schreier P.H."/>
            <person name="Hauser-Hahn I."/>
            <person name="Vaupel M."/>
            <person name="Koopmann E."/>
            <person name="Friedrich G."/>
            <person name="Voss H."/>
            <person name="Schluter T."/>
            <person name="Margolis J."/>
            <person name="Platt D."/>
            <person name="Swimmer C."/>
            <person name="Gnirke A."/>
            <person name="Chen F."/>
            <person name="Vysotskaia V."/>
            <person name="Mannhaupt G."/>
            <person name="Guldener U."/>
            <person name="Munsterkotter M."/>
            <person name="Haase D."/>
            <person name="Oesterheld M."/>
            <person name="Mewes H.W."/>
            <person name="Mauceli E.W."/>
            <person name="DeCaprio D."/>
            <person name="Wade C.M."/>
            <person name="Butler J."/>
            <person name="Young S."/>
            <person name="Jaffe D.B."/>
            <person name="Calvo S."/>
            <person name="Nusbaum C."/>
            <person name="Galagan J."/>
            <person name="Birren B.W."/>
        </authorList>
    </citation>
    <scope>NUCLEOTIDE SEQUENCE [LARGE SCALE GENOMIC DNA]</scope>
    <source>
        <strain evidence="11">DSM 14603 / FGSC 9021 / UM521</strain>
    </source>
</reference>
<keyword evidence="7 8" id="KW-0472">Membrane</keyword>
<sequence>MFLPRQTPFQANQRPSLRRNGSSTSSVSFQVHETILAAKARDLSIQCGLGLAEEEAGTLRNGDPSSRSRQSDDSNRKTSSRQGTDHLFARSRPAGLPCGDSLITTRPSIKRQSLRGYAQARWARDEILRDRILSATNVAKLEWEASAALLNHSYPLAILLLFRAASLGSASACKQLADLYADGVTRGTSPTVTLVYRDTLRSIAWILEALRLYELRLTAKVRSAATSATPSLRLAQIWHGPLQATQLLVEGLLSPDVGAFDPCQKNAVFLPIVDDLADSQWLWPTGSAPNNNHSARQATELWIELEDLLNRWSTRFETEASITSLQATFQPGPDDLEEEQSFASQMQKLDYQLRLLRAIQATRFLILEPYAENIDQVESACIKALAIRPQQASQCLDPSRLLNVLSRAKGCSGRIYDQELFSDLQRCTQSNARSTLAIDYNSHKLRLPLRADHDLSQAKDKQPPPPAATQNRDRLRDLEPADVETTKQLENNARPALAIRVSSGYAAPQATVVSVSARGEQQNPKTDGGSASRTVRQKYGRAVSSSFATSLNRADARPTEPSSPTDSVRTGFSIGIARPRRPSSIVSVTPSLLFPSESVQDDLAKNLSASQDSFADAPSRRVRSSSSTLYSPNGDVSRPRVASLHSSAPMLVLSKSAASLIAPSMSTTSHQNLHALASADSTPTLVPSRRRTGSNASIGSLNPRTASALPKTSPSISEAPEALISPSLTSTTASRTGADSSRNHSAAADTLRRLKGRRSHTDLRTLHSARNSQSSAPPVPSLPTGLAQQLGPEVPRVSTLRPSKSTVFVSLENLHDERPGNLDDAKNKMTRISSASADSALEHLARTQERISHRSIPSVLEERESGLSVANSAMTGPPFASALAAGALSGLTVDLLFFPIDTIKTRLQSAQGFWAAGGFSGVYRGLSSTAVGSAPGAAVFFTTYESMKPALMRWAPGIFGAEGTLGPAGVHMAAASIAEVAACLIRVPTEVIKSRQQTMTYGKGTTTFQAFKKVFREAGIRGYYRGFGSTVGREIPFTCIQFPLYERLKLEMARSRAQSQSMLRGDDAYQAVSDQELIRNLPTWQAGLAGSIAGAIAAGLTTPLDVVKTRIMLHTKHAAVTTPGASSTAAAGAATMAETLPRGVNTNIIPTLLHIGRTEGIKTLFSGFLPRTMWIGLGGAVFLGTFDAGIKTLS</sequence>
<feature type="region of interest" description="Disordered" evidence="9">
    <location>
        <begin position="515"/>
        <end position="575"/>
    </location>
</feature>
<evidence type="ECO:0000313" key="11">
    <source>
        <dbReference type="Proteomes" id="UP000000561"/>
    </source>
</evidence>
<keyword evidence="3" id="KW-0813">Transport</keyword>
<comment type="similarity">
    <text evidence="2">Belongs to the mitochondrial carrier (TC 2.A.29) family.</text>
</comment>
<dbReference type="InterPro" id="IPR018108">
    <property type="entry name" value="MCP_transmembrane"/>
</dbReference>
<dbReference type="GO" id="GO:0005743">
    <property type="term" value="C:mitochondrial inner membrane"/>
    <property type="evidence" value="ECO:0000318"/>
    <property type="project" value="GO_Central"/>
</dbReference>
<feature type="region of interest" description="Disordered" evidence="9">
    <location>
        <begin position="455"/>
        <end position="490"/>
    </location>
</feature>
<dbReference type="InParanoid" id="A0A0D1DSC1"/>
<dbReference type="Pfam" id="PF00153">
    <property type="entry name" value="Mito_carr"/>
    <property type="match status" value="3"/>
</dbReference>
<evidence type="ECO:0000256" key="3">
    <source>
        <dbReference type="ARBA" id="ARBA00022448"/>
    </source>
</evidence>
<keyword evidence="6" id="KW-1133">Transmembrane helix</keyword>
<feature type="region of interest" description="Disordered" evidence="9">
    <location>
        <begin position="610"/>
        <end position="637"/>
    </location>
</feature>
<proteinExistence type="inferred from homology"/>
<feature type="repeat" description="Solcar" evidence="8">
    <location>
        <begin position="877"/>
        <end position="950"/>
    </location>
</feature>
<dbReference type="Gene3D" id="1.50.40.10">
    <property type="entry name" value="Mitochondrial carrier domain"/>
    <property type="match status" value="2"/>
</dbReference>
<evidence type="ECO:0000256" key="1">
    <source>
        <dbReference type="ARBA" id="ARBA00004141"/>
    </source>
</evidence>
<feature type="compositionally biased region" description="Polar residues" evidence="9">
    <location>
        <begin position="543"/>
        <end position="552"/>
    </location>
</feature>
<dbReference type="GeneID" id="23568009"/>
<dbReference type="InterPro" id="IPR023395">
    <property type="entry name" value="MCP_dom_sf"/>
</dbReference>
<feature type="compositionally biased region" description="Polar residues" evidence="9">
    <location>
        <begin position="726"/>
        <end position="744"/>
    </location>
</feature>
<feature type="region of interest" description="Disordered" evidence="9">
    <location>
        <begin position="678"/>
        <end position="789"/>
    </location>
</feature>
<feature type="compositionally biased region" description="Polar residues" evidence="9">
    <location>
        <begin position="515"/>
        <end position="534"/>
    </location>
</feature>
<dbReference type="EMBL" id="CM003153">
    <property type="protein sequence ID" value="KIS67204.1"/>
    <property type="molecule type" value="Genomic_DNA"/>
</dbReference>
<dbReference type="GO" id="GO:0000095">
    <property type="term" value="F:S-adenosyl-L-methionine transmembrane transporter activity"/>
    <property type="evidence" value="ECO:0000318"/>
    <property type="project" value="GO_Central"/>
</dbReference>
<feature type="compositionally biased region" description="Polar residues" evidence="9">
    <location>
        <begin position="560"/>
        <end position="570"/>
    </location>
</feature>
<dbReference type="KEGG" id="uma:UMAG_12259"/>
<evidence type="ECO:0000256" key="7">
    <source>
        <dbReference type="ARBA" id="ARBA00023136"/>
    </source>
</evidence>
<protein>
    <submittedName>
        <fullName evidence="10">Uncharacterized protein</fullName>
    </submittedName>
</protein>
<evidence type="ECO:0000256" key="2">
    <source>
        <dbReference type="ARBA" id="ARBA00006375"/>
    </source>
</evidence>
<feature type="region of interest" description="Disordered" evidence="9">
    <location>
        <begin position="55"/>
        <end position="95"/>
    </location>
</feature>
<keyword evidence="4 8" id="KW-0812">Transmembrane</keyword>
<evidence type="ECO:0000256" key="5">
    <source>
        <dbReference type="ARBA" id="ARBA00022737"/>
    </source>
</evidence>
<comment type="subcellular location">
    <subcellularLocation>
        <location evidence="1">Membrane</location>
        <topology evidence="1">Multi-pass membrane protein</topology>
    </subcellularLocation>
</comment>
<evidence type="ECO:0000256" key="8">
    <source>
        <dbReference type="PROSITE-ProRule" id="PRU00282"/>
    </source>
</evidence>
<dbReference type="RefSeq" id="XP_011391208.1">
    <property type="nucleotide sequence ID" value="XM_011392906.1"/>
</dbReference>
<dbReference type="SUPFAM" id="SSF103506">
    <property type="entry name" value="Mitochondrial carrier"/>
    <property type="match status" value="1"/>
</dbReference>
<keyword evidence="11" id="KW-1185">Reference proteome</keyword>
<dbReference type="OrthoDB" id="415315at2759"/>
<dbReference type="AlphaFoldDB" id="A0A0D1DSC1"/>
<organism evidence="10 11">
    <name type="scientific">Mycosarcoma maydis</name>
    <name type="common">Corn smut fungus</name>
    <name type="synonym">Ustilago maydis</name>
    <dbReference type="NCBI Taxonomy" id="5270"/>
    <lineage>
        <taxon>Eukaryota</taxon>
        <taxon>Fungi</taxon>
        <taxon>Dikarya</taxon>
        <taxon>Basidiomycota</taxon>
        <taxon>Ustilaginomycotina</taxon>
        <taxon>Ustilaginomycetes</taxon>
        <taxon>Ustilaginales</taxon>
        <taxon>Ustilaginaceae</taxon>
        <taxon>Mycosarcoma</taxon>
    </lineage>
</organism>
<evidence type="ECO:0000256" key="6">
    <source>
        <dbReference type="ARBA" id="ARBA00022989"/>
    </source>
</evidence>
<gene>
    <name evidence="10" type="ORF">UMAG_12259</name>
</gene>
<feature type="compositionally biased region" description="Basic and acidic residues" evidence="9">
    <location>
        <begin position="471"/>
        <end position="487"/>
    </location>
</feature>
<feature type="region of interest" description="Disordered" evidence="9">
    <location>
        <begin position="1"/>
        <end position="25"/>
    </location>
</feature>
<dbReference type="PROSITE" id="PS50920">
    <property type="entry name" value="SOLCAR"/>
    <property type="match status" value="3"/>
</dbReference>
<dbReference type="Proteomes" id="UP000000561">
    <property type="component" value="Chromosome 14"/>
</dbReference>
<dbReference type="VEuPathDB" id="FungiDB:UMAG_12259"/>